<keyword evidence="7 8" id="KW-0472">Membrane</keyword>
<protein>
    <submittedName>
        <fullName evidence="10">TRAP transporter small permease</fullName>
    </submittedName>
</protein>
<evidence type="ECO:0000256" key="2">
    <source>
        <dbReference type="ARBA" id="ARBA00022448"/>
    </source>
</evidence>
<accession>A0A8J8KDJ1</accession>
<sequence>MDIDQSLGLKRDTWYDWIVLNVATFIFILMLFLTTFQIVVRVFNLPISGGAWWTEPLARYSLMVGTYLGAAVASRNGEHIKMTIVSDQFGKRSPLIGAIIDILAQVLTIVFLIMLGYAGLRATLQSWDTPMASVNWVQQGWIYGTITAAIGMMTFYELINLRSILRTAEFSQQLMKKENRANKEGE</sequence>
<organism evidence="10 11">
    <name type="scientific">Haloterrigena gelatinilytica</name>
    <dbReference type="NCBI Taxonomy" id="2741724"/>
    <lineage>
        <taxon>Archaea</taxon>
        <taxon>Methanobacteriati</taxon>
        <taxon>Methanobacteriota</taxon>
        <taxon>Stenosarchaea group</taxon>
        <taxon>Halobacteria</taxon>
        <taxon>Halobacteriales</taxon>
        <taxon>Natrialbaceae</taxon>
        <taxon>Haloterrigena</taxon>
    </lineage>
</organism>
<evidence type="ECO:0000256" key="4">
    <source>
        <dbReference type="ARBA" id="ARBA00022519"/>
    </source>
</evidence>
<dbReference type="InterPro" id="IPR007387">
    <property type="entry name" value="TRAP_DctQ"/>
</dbReference>
<dbReference type="Pfam" id="PF04290">
    <property type="entry name" value="DctQ"/>
    <property type="match status" value="1"/>
</dbReference>
<dbReference type="EMBL" id="JABURA010000002">
    <property type="protein sequence ID" value="NUB93580.1"/>
    <property type="molecule type" value="Genomic_DNA"/>
</dbReference>
<dbReference type="AlphaFoldDB" id="A0A8J8KDJ1"/>
<evidence type="ECO:0000313" key="11">
    <source>
        <dbReference type="Proteomes" id="UP000728647"/>
    </source>
</evidence>
<keyword evidence="2" id="KW-0813">Transport</keyword>
<comment type="subcellular location">
    <subcellularLocation>
        <location evidence="1">Cell inner membrane</location>
        <topology evidence="1">Multi-pass membrane protein</topology>
    </subcellularLocation>
</comment>
<evidence type="ECO:0000256" key="7">
    <source>
        <dbReference type="ARBA" id="ARBA00023136"/>
    </source>
</evidence>
<keyword evidence="3" id="KW-1003">Cell membrane</keyword>
<evidence type="ECO:0000256" key="5">
    <source>
        <dbReference type="ARBA" id="ARBA00022692"/>
    </source>
</evidence>
<name>A0A8J8KDJ1_9EURY</name>
<feature type="transmembrane region" description="Helical" evidence="8">
    <location>
        <begin position="57"/>
        <end position="74"/>
    </location>
</feature>
<evidence type="ECO:0000256" key="1">
    <source>
        <dbReference type="ARBA" id="ARBA00004429"/>
    </source>
</evidence>
<feature type="transmembrane region" description="Helical" evidence="8">
    <location>
        <begin position="95"/>
        <end position="120"/>
    </location>
</feature>
<reference evidence="10" key="1">
    <citation type="submission" date="2020-06" db="EMBL/GenBank/DDBJ databases">
        <title>Haloterrigena sp. nov., an extremely halophilic archaeon isolated from a saline sediment.</title>
        <authorList>
            <person name="Liu B.-B."/>
        </authorList>
    </citation>
    <scope>NUCLEOTIDE SEQUENCE</scope>
    <source>
        <strain evidence="10">SYSU A121-1</strain>
    </source>
</reference>
<evidence type="ECO:0000256" key="6">
    <source>
        <dbReference type="ARBA" id="ARBA00022989"/>
    </source>
</evidence>
<keyword evidence="6 8" id="KW-1133">Transmembrane helix</keyword>
<dbReference type="GO" id="GO:0015740">
    <property type="term" value="P:C4-dicarboxylate transport"/>
    <property type="evidence" value="ECO:0007669"/>
    <property type="project" value="TreeGrafter"/>
</dbReference>
<keyword evidence="5 8" id="KW-0812">Transmembrane</keyword>
<feature type="transmembrane region" description="Helical" evidence="8">
    <location>
        <begin position="140"/>
        <end position="159"/>
    </location>
</feature>
<gene>
    <name evidence="10" type="ORF">HT576_21600</name>
</gene>
<keyword evidence="4" id="KW-0997">Cell inner membrane</keyword>
<dbReference type="PANTHER" id="PTHR35011:SF11">
    <property type="entry name" value="TRAP TRANSPORTER SMALL PERMEASE PROTEIN"/>
    <property type="match status" value="1"/>
</dbReference>
<feature type="domain" description="Tripartite ATP-independent periplasmic transporters DctQ component" evidence="9">
    <location>
        <begin position="30"/>
        <end position="166"/>
    </location>
</feature>
<dbReference type="OrthoDB" id="286714at2157"/>
<proteinExistence type="predicted"/>
<comment type="caution">
    <text evidence="10">The sequence shown here is derived from an EMBL/GenBank/DDBJ whole genome shotgun (WGS) entry which is preliminary data.</text>
</comment>
<evidence type="ECO:0000256" key="3">
    <source>
        <dbReference type="ARBA" id="ARBA00022475"/>
    </source>
</evidence>
<evidence type="ECO:0000313" key="10">
    <source>
        <dbReference type="EMBL" id="NUB93580.1"/>
    </source>
</evidence>
<dbReference type="GO" id="GO:0022857">
    <property type="term" value="F:transmembrane transporter activity"/>
    <property type="evidence" value="ECO:0007669"/>
    <property type="project" value="TreeGrafter"/>
</dbReference>
<dbReference type="RefSeq" id="WP_174703228.1">
    <property type="nucleotide sequence ID" value="NZ_JABURA010000002.1"/>
</dbReference>
<evidence type="ECO:0000259" key="9">
    <source>
        <dbReference type="Pfam" id="PF04290"/>
    </source>
</evidence>
<dbReference type="GO" id="GO:0005886">
    <property type="term" value="C:plasma membrane"/>
    <property type="evidence" value="ECO:0007669"/>
    <property type="project" value="UniProtKB-SubCell"/>
</dbReference>
<dbReference type="InterPro" id="IPR055348">
    <property type="entry name" value="DctQ"/>
</dbReference>
<dbReference type="Proteomes" id="UP000728647">
    <property type="component" value="Unassembled WGS sequence"/>
</dbReference>
<dbReference type="PANTHER" id="PTHR35011">
    <property type="entry name" value="2,3-DIKETO-L-GULONATE TRAP TRANSPORTER SMALL PERMEASE PROTEIN YIAM"/>
    <property type="match status" value="1"/>
</dbReference>
<feature type="transmembrane region" description="Helical" evidence="8">
    <location>
        <begin position="14"/>
        <end position="37"/>
    </location>
</feature>
<evidence type="ECO:0000256" key="8">
    <source>
        <dbReference type="SAM" id="Phobius"/>
    </source>
</evidence>